<evidence type="ECO:0000313" key="11">
    <source>
        <dbReference type="Proteomes" id="UP000198940"/>
    </source>
</evidence>
<keyword evidence="11" id="KW-1185">Reference proteome</keyword>
<keyword evidence="5" id="KW-1133">Transmembrane helix</keyword>
<evidence type="ECO:0000256" key="5">
    <source>
        <dbReference type="ARBA" id="ARBA00022989"/>
    </source>
</evidence>
<accession>A0A1M6TC70</accession>
<dbReference type="AlphaFoldDB" id="A0A1M6TC70"/>
<dbReference type="EMBL" id="FOKU01000003">
    <property type="protein sequence ID" value="SFB87152.1"/>
    <property type="molecule type" value="Genomic_DNA"/>
</dbReference>
<dbReference type="PANTHER" id="PTHR30558:SF3">
    <property type="entry name" value="BIOPOLYMER TRANSPORT PROTEIN EXBD-RELATED"/>
    <property type="match status" value="1"/>
</dbReference>
<keyword evidence="7" id="KW-0653">Protein transport</keyword>
<proteinExistence type="inferred from homology"/>
<evidence type="ECO:0000313" key="8">
    <source>
        <dbReference type="EMBL" id="SFB87152.1"/>
    </source>
</evidence>
<keyword evidence="3" id="KW-1003">Cell membrane</keyword>
<protein>
    <submittedName>
        <fullName evidence="9">Biopolymer transport protein ExbD</fullName>
    </submittedName>
</protein>
<evidence type="ECO:0000256" key="6">
    <source>
        <dbReference type="ARBA" id="ARBA00023136"/>
    </source>
</evidence>
<organism evidence="9 10">
    <name type="scientific">Flagellimonas taeanensis</name>
    <dbReference type="NCBI Taxonomy" id="1005926"/>
    <lineage>
        <taxon>Bacteria</taxon>
        <taxon>Pseudomonadati</taxon>
        <taxon>Bacteroidota</taxon>
        <taxon>Flavobacteriia</taxon>
        <taxon>Flavobacteriales</taxon>
        <taxon>Flavobacteriaceae</taxon>
        <taxon>Flagellimonas</taxon>
    </lineage>
</organism>
<dbReference type="Pfam" id="PF02472">
    <property type="entry name" value="ExbD"/>
    <property type="match status" value="1"/>
</dbReference>
<dbReference type="PANTHER" id="PTHR30558">
    <property type="entry name" value="EXBD MEMBRANE COMPONENT OF PMF-DRIVEN MACROMOLECULE IMPORT SYSTEM"/>
    <property type="match status" value="1"/>
</dbReference>
<dbReference type="Proteomes" id="UP000198940">
    <property type="component" value="Unassembled WGS sequence"/>
</dbReference>
<reference evidence="9 10" key="1">
    <citation type="submission" date="2016-11" db="EMBL/GenBank/DDBJ databases">
        <authorList>
            <person name="Varghese N."/>
            <person name="Submissions S."/>
        </authorList>
    </citation>
    <scope>NUCLEOTIDE SEQUENCE [LARGE SCALE GENOMIC DNA]</scope>
    <source>
        <strain evidence="9 10">CGMCC 1.12174</strain>
        <strain evidence="8 11">DSM 26351</strain>
    </source>
</reference>
<evidence type="ECO:0000256" key="1">
    <source>
        <dbReference type="ARBA" id="ARBA00004162"/>
    </source>
</evidence>
<evidence type="ECO:0000256" key="3">
    <source>
        <dbReference type="ARBA" id="ARBA00022475"/>
    </source>
</evidence>
<dbReference type="GO" id="GO:0022857">
    <property type="term" value="F:transmembrane transporter activity"/>
    <property type="evidence" value="ECO:0007669"/>
    <property type="project" value="InterPro"/>
</dbReference>
<dbReference type="GO" id="GO:0015031">
    <property type="term" value="P:protein transport"/>
    <property type="evidence" value="ECO:0007669"/>
    <property type="project" value="UniProtKB-KW"/>
</dbReference>
<keyword evidence="6" id="KW-0472">Membrane</keyword>
<evidence type="ECO:0000256" key="2">
    <source>
        <dbReference type="ARBA" id="ARBA00005811"/>
    </source>
</evidence>
<comment type="caution">
    <text evidence="9">The sequence shown here is derived from an EMBL/GenBank/DDBJ whole genome shotgun (WGS) entry which is preliminary data.</text>
</comment>
<evidence type="ECO:0000256" key="4">
    <source>
        <dbReference type="ARBA" id="ARBA00022692"/>
    </source>
</evidence>
<dbReference type="Proteomes" id="UP000184031">
    <property type="component" value="Unassembled WGS sequence"/>
</dbReference>
<gene>
    <name evidence="8" type="ORF">SAMN04487891_103152</name>
    <name evidence="9" type="ORF">SAMN05216293_1314</name>
</gene>
<evidence type="ECO:0000256" key="7">
    <source>
        <dbReference type="RuleBase" id="RU003879"/>
    </source>
</evidence>
<dbReference type="GO" id="GO:0005886">
    <property type="term" value="C:plasma membrane"/>
    <property type="evidence" value="ECO:0007669"/>
    <property type="project" value="UniProtKB-SubCell"/>
</dbReference>
<dbReference type="OrthoDB" id="9801500at2"/>
<name>A0A1M6TC70_9FLAO</name>
<comment type="similarity">
    <text evidence="2 7">Belongs to the ExbD/TolR family.</text>
</comment>
<sequence>MRRTRENPEVHAGSMADIAFLLLIFFLVTTTIQTDVGLDRKLPSDDVINHIDVNERNVLRISLNKNDELFVEDRVLNIDRLKQQAIAFLDNGGATENQIFCDYCKGARDPKSSDNPQKAIISFSSDRDASYGTYVTMQDQLAQAYRELRNREAQRLYGQDFAAMEDKFYAAETKAAEKAALKINLERIREMFPMNITEAELNVQSQKVSQ</sequence>
<dbReference type="EMBL" id="FRAT01000003">
    <property type="protein sequence ID" value="SHK54585.1"/>
    <property type="molecule type" value="Genomic_DNA"/>
</dbReference>
<comment type="subcellular location">
    <subcellularLocation>
        <location evidence="1">Cell membrane</location>
        <topology evidence="1">Single-pass membrane protein</topology>
    </subcellularLocation>
    <subcellularLocation>
        <location evidence="7">Cell membrane</location>
        <topology evidence="7">Single-pass type II membrane protein</topology>
    </subcellularLocation>
</comment>
<dbReference type="RefSeq" id="WP_072878117.1">
    <property type="nucleotide sequence ID" value="NZ_FOKU01000003.1"/>
</dbReference>
<keyword evidence="7" id="KW-0813">Transport</keyword>
<evidence type="ECO:0000313" key="9">
    <source>
        <dbReference type="EMBL" id="SHK54585.1"/>
    </source>
</evidence>
<dbReference type="STRING" id="1055723.SAMN05216293_1314"/>
<evidence type="ECO:0000313" key="10">
    <source>
        <dbReference type="Proteomes" id="UP000184031"/>
    </source>
</evidence>
<dbReference type="InterPro" id="IPR003400">
    <property type="entry name" value="ExbD"/>
</dbReference>
<keyword evidence="4 7" id="KW-0812">Transmembrane</keyword>